<evidence type="ECO:0000313" key="1">
    <source>
        <dbReference type="EMBL" id="GGC75882.1"/>
    </source>
</evidence>
<dbReference type="Proteomes" id="UP000637423">
    <property type="component" value="Unassembled WGS sequence"/>
</dbReference>
<name>A0A916ULC0_9BURK</name>
<evidence type="ECO:0000313" key="2">
    <source>
        <dbReference type="Proteomes" id="UP000637423"/>
    </source>
</evidence>
<gene>
    <name evidence="1" type="ORF">GCM10011396_23880</name>
</gene>
<accession>A0A916ULC0</accession>
<dbReference type="EMBL" id="BMED01000002">
    <property type="protein sequence ID" value="GGC75882.1"/>
    <property type="molecule type" value="Genomic_DNA"/>
</dbReference>
<reference evidence="1" key="2">
    <citation type="submission" date="2020-09" db="EMBL/GenBank/DDBJ databases">
        <authorList>
            <person name="Sun Q."/>
            <person name="Zhou Y."/>
        </authorList>
    </citation>
    <scope>NUCLEOTIDE SEQUENCE</scope>
    <source>
        <strain evidence="1">CGMCC 1.10998</strain>
    </source>
</reference>
<protein>
    <submittedName>
        <fullName evidence="1">Uncharacterized protein</fullName>
    </submittedName>
</protein>
<keyword evidence="2" id="KW-1185">Reference proteome</keyword>
<dbReference type="AlphaFoldDB" id="A0A916ULC0"/>
<proteinExistence type="predicted"/>
<reference evidence="1" key="1">
    <citation type="journal article" date="2014" name="Int. J. Syst. Evol. Microbiol.">
        <title>Complete genome sequence of Corynebacterium casei LMG S-19264T (=DSM 44701T), isolated from a smear-ripened cheese.</title>
        <authorList>
            <consortium name="US DOE Joint Genome Institute (JGI-PGF)"/>
            <person name="Walter F."/>
            <person name="Albersmeier A."/>
            <person name="Kalinowski J."/>
            <person name="Ruckert C."/>
        </authorList>
    </citation>
    <scope>NUCLEOTIDE SEQUENCE</scope>
    <source>
        <strain evidence="1">CGMCC 1.10998</strain>
    </source>
</reference>
<organism evidence="1 2">
    <name type="scientific">Undibacterium terreum</name>
    <dbReference type="NCBI Taxonomy" id="1224302"/>
    <lineage>
        <taxon>Bacteria</taxon>
        <taxon>Pseudomonadati</taxon>
        <taxon>Pseudomonadota</taxon>
        <taxon>Betaproteobacteria</taxon>
        <taxon>Burkholderiales</taxon>
        <taxon>Oxalobacteraceae</taxon>
        <taxon>Undibacterium</taxon>
    </lineage>
</organism>
<sequence>MNVVITCILIAVLASGRKYCWSQFRMAVSSSRSVLFPSVLISWFQVPQRHVAYSQNKKEIS</sequence>
<comment type="caution">
    <text evidence="1">The sequence shown here is derived from an EMBL/GenBank/DDBJ whole genome shotgun (WGS) entry which is preliminary data.</text>
</comment>